<dbReference type="VEuPathDB" id="FungiDB:KRP23_10453"/>
<dbReference type="EnsemblProtists" id="Phyra95640">
    <property type="protein sequence ID" value="Phyra95640"/>
    <property type="gene ID" value="Phyra95640"/>
</dbReference>
<dbReference type="VEuPathDB" id="FungiDB:KRP22_13257"/>
<dbReference type="SUPFAM" id="SSF54928">
    <property type="entry name" value="RNA-binding domain, RBD"/>
    <property type="match status" value="1"/>
</dbReference>
<proteinExistence type="predicted"/>
<dbReference type="InParanoid" id="H3HCZ6"/>
<protein>
    <recommendedName>
        <fullName evidence="4">RRM domain-containing protein</fullName>
    </recommendedName>
</protein>
<dbReference type="HOGENOM" id="CLU_1222448_0_0_1"/>
<feature type="region of interest" description="Disordered" evidence="1">
    <location>
        <begin position="196"/>
        <end position="227"/>
    </location>
</feature>
<dbReference type="InterPro" id="IPR035979">
    <property type="entry name" value="RBD_domain_sf"/>
</dbReference>
<keyword evidence="3" id="KW-1185">Reference proteome</keyword>
<reference evidence="2" key="2">
    <citation type="submission" date="2015-06" db="UniProtKB">
        <authorList>
            <consortium name="EnsemblProtists"/>
        </authorList>
    </citation>
    <scope>IDENTIFICATION</scope>
    <source>
        <strain evidence="2">Pr102</strain>
    </source>
</reference>
<dbReference type="STRING" id="164328.H3HCZ6"/>
<dbReference type="Gene3D" id="3.30.70.330">
    <property type="match status" value="1"/>
</dbReference>
<organism evidence="2 3">
    <name type="scientific">Phytophthora ramorum</name>
    <name type="common">Sudden oak death agent</name>
    <dbReference type="NCBI Taxonomy" id="164328"/>
    <lineage>
        <taxon>Eukaryota</taxon>
        <taxon>Sar</taxon>
        <taxon>Stramenopiles</taxon>
        <taxon>Oomycota</taxon>
        <taxon>Peronosporomycetes</taxon>
        <taxon>Peronosporales</taxon>
        <taxon>Peronosporaceae</taxon>
        <taxon>Phytophthora</taxon>
    </lineage>
</organism>
<evidence type="ECO:0000256" key="1">
    <source>
        <dbReference type="SAM" id="MobiDB-lite"/>
    </source>
</evidence>
<name>H3HCZ6_PHYRM</name>
<feature type="compositionally biased region" description="Pro residues" evidence="1">
    <location>
        <begin position="123"/>
        <end position="137"/>
    </location>
</feature>
<accession>H3HCZ6</accession>
<evidence type="ECO:0000313" key="3">
    <source>
        <dbReference type="Proteomes" id="UP000005238"/>
    </source>
</evidence>
<dbReference type="OMA" id="ACIYLRV"/>
<sequence>MVVNAPADERFCLRIRNLPAVLSTEAITSLISHYGSTRVRVLQRRNAASSGKEPGAAPSKQLQKAVAIFATREAQQNARRRLHSLVLAGQHLQVEVVGDEAATASTETRPQPVQTGDELPLKGQPPLPKGLPPPLPPTPTPMQNLLYAPAPLAPHLGLHYAPSPLLEYKYPKATEGINRGPETKKSAALNVAFQLGTDTGNTPRSRRLTRPGVISENEVKRQRLAQG</sequence>
<dbReference type="Proteomes" id="UP000005238">
    <property type="component" value="Unassembled WGS sequence"/>
</dbReference>
<dbReference type="eggNOG" id="KOG4206">
    <property type="taxonomic scope" value="Eukaryota"/>
</dbReference>
<feature type="region of interest" description="Disordered" evidence="1">
    <location>
        <begin position="100"/>
        <end position="137"/>
    </location>
</feature>
<dbReference type="InterPro" id="IPR012677">
    <property type="entry name" value="Nucleotide-bd_a/b_plait_sf"/>
</dbReference>
<evidence type="ECO:0008006" key="4">
    <source>
        <dbReference type="Google" id="ProtNLM"/>
    </source>
</evidence>
<feature type="compositionally biased region" description="Polar residues" evidence="1">
    <location>
        <begin position="103"/>
        <end position="114"/>
    </location>
</feature>
<dbReference type="GO" id="GO:0003676">
    <property type="term" value="F:nucleic acid binding"/>
    <property type="evidence" value="ECO:0007669"/>
    <property type="project" value="InterPro"/>
</dbReference>
<evidence type="ECO:0000313" key="2">
    <source>
        <dbReference type="EnsemblProtists" id="Phyra95640"/>
    </source>
</evidence>
<reference evidence="3" key="1">
    <citation type="journal article" date="2006" name="Science">
        <title>Phytophthora genome sequences uncover evolutionary origins and mechanisms of pathogenesis.</title>
        <authorList>
            <person name="Tyler B.M."/>
            <person name="Tripathy S."/>
            <person name="Zhang X."/>
            <person name="Dehal P."/>
            <person name="Jiang R.H."/>
            <person name="Aerts A."/>
            <person name="Arredondo F.D."/>
            <person name="Baxter L."/>
            <person name="Bensasson D."/>
            <person name="Beynon J.L."/>
            <person name="Chapman J."/>
            <person name="Damasceno C.M."/>
            <person name="Dorrance A.E."/>
            <person name="Dou D."/>
            <person name="Dickerman A.W."/>
            <person name="Dubchak I.L."/>
            <person name="Garbelotto M."/>
            <person name="Gijzen M."/>
            <person name="Gordon S.G."/>
            <person name="Govers F."/>
            <person name="Grunwald N.J."/>
            <person name="Huang W."/>
            <person name="Ivors K.L."/>
            <person name="Jones R.W."/>
            <person name="Kamoun S."/>
            <person name="Krampis K."/>
            <person name="Lamour K.H."/>
            <person name="Lee M.K."/>
            <person name="McDonald W.H."/>
            <person name="Medina M."/>
            <person name="Meijer H.J."/>
            <person name="Nordberg E.K."/>
            <person name="Maclean D.J."/>
            <person name="Ospina-Giraldo M.D."/>
            <person name="Morris P.F."/>
            <person name="Phuntumart V."/>
            <person name="Putnam N.H."/>
            <person name="Rash S."/>
            <person name="Rose J.K."/>
            <person name="Sakihama Y."/>
            <person name="Salamov A.A."/>
            <person name="Savidor A."/>
            <person name="Scheuring C.F."/>
            <person name="Smith B.M."/>
            <person name="Sobral B.W."/>
            <person name="Terry A."/>
            <person name="Torto-Alalibo T.A."/>
            <person name="Win J."/>
            <person name="Xu Z."/>
            <person name="Zhang H."/>
            <person name="Grigoriev I.V."/>
            <person name="Rokhsar D.S."/>
            <person name="Boore J.L."/>
        </authorList>
    </citation>
    <scope>NUCLEOTIDE SEQUENCE [LARGE SCALE GENOMIC DNA]</scope>
    <source>
        <strain evidence="3">Pr102</strain>
    </source>
</reference>
<dbReference type="EMBL" id="DS566044">
    <property type="status" value="NOT_ANNOTATED_CDS"/>
    <property type="molecule type" value="Genomic_DNA"/>
</dbReference>
<dbReference type="AlphaFoldDB" id="H3HCZ6"/>